<reference evidence="2 3" key="1">
    <citation type="submission" date="2020-07" db="EMBL/GenBank/DDBJ databases">
        <title>Genomic Encyclopedia of Type Strains, Phase IV (KMG-IV): sequencing the most valuable type-strain genomes for metagenomic binning, comparative biology and taxonomic classification.</title>
        <authorList>
            <person name="Goeker M."/>
        </authorList>
    </citation>
    <scope>NUCLEOTIDE SEQUENCE [LARGE SCALE GENOMIC DNA]</scope>
    <source>
        <strain evidence="2 3">DSM 25220</strain>
    </source>
</reference>
<comment type="caution">
    <text evidence="2">The sequence shown here is derived from an EMBL/GenBank/DDBJ whole genome shotgun (WGS) entry which is preliminary data.</text>
</comment>
<dbReference type="InterPro" id="IPR002611">
    <property type="entry name" value="IstB_ATP-bd"/>
</dbReference>
<feature type="domain" description="IstB-like ATP-binding" evidence="1">
    <location>
        <begin position="4"/>
        <end position="62"/>
    </location>
</feature>
<proteinExistence type="predicted"/>
<dbReference type="SUPFAM" id="SSF52540">
    <property type="entry name" value="P-loop containing nucleoside triphosphate hydrolases"/>
    <property type="match status" value="1"/>
</dbReference>
<accession>A0A7V9Z0X2</accession>
<gene>
    <name evidence="2" type="ORF">HNQ85_002163</name>
</gene>
<dbReference type="EMBL" id="JACDUU010000005">
    <property type="protein sequence ID" value="MBA2871873.1"/>
    <property type="molecule type" value="Genomic_DNA"/>
</dbReference>
<sequence length="68" mass="8247">MENRLDDRLKHYAKYKLLIIDEIGYLPIDKEDAKLFFQLIDLRYEKKSTIFTTNANFKDWGRFSKIQS</sequence>
<protein>
    <submittedName>
        <fullName evidence="2">DNA replication protein DnaC</fullName>
    </submittedName>
</protein>
<evidence type="ECO:0000313" key="3">
    <source>
        <dbReference type="Proteomes" id="UP000580891"/>
    </source>
</evidence>
<dbReference type="Proteomes" id="UP000580891">
    <property type="component" value="Unassembled WGS sequence"/>
</dbReference>
<keyword evidence="3" id="KW-1185">Reference proteome</keyword>
<dbReference type="InterPro" id="IPR027417">
    <property type="entry name" value="P-loop_NTPase"/>
</dbReference>
<name>A0A7V9Z0X2_9BACL</name>
<dbReference type="AlphaFoldDB" id="A0A7V9Z0X2"/>
<dbReference type="Pfam" id="PF01695">
    <property type="entry name" value="IstB_IS21"/>
    <property type="match status" value="1"/>
</dbReference>
<evidence type="ECO:0000259" key="1">
    <source>
        <dbReference type="Pfam" id="PF01695"/>
    </source>
</evidence>
<dbReference type="GO" id="GO:0005524">
    <property type="term" value="F:ATP binding"/>
    <property type="evidence" value="ECO:0007669"/>
    <property type="project" value="InterPro"/>
</dbReference>
<evidence type="ECO:0000313" key="2">
    <source>
        <dbReference type="EMBL" id="MBA2871873.1"/>
    </source>
</evidence>
<organism evidence="2 3">
    <name type="scientific">[Anoxybacillus] calidus</name>
    <dbReference type="NCBI Taxonomy" id="575178"/>
    <lineage>
        <taxon>Bacteria</taxon>
        <taxon>Bacillati</taxon>
        <taxon>Bacillota</taxon>
        <taxon>Bacilli</taxon>
        <taxon>Bacillales</taxon>
        <taxon>Anoxybacillaceae</taxon>
        <taxon>Paranoxybacillus</taxon>
    </lineage>
</organism>
<dbReference type="Gene3D" id="3.40.50.300">
    <property type="entry name" value="P-loop containing nucleotide triphosphate hydrolases"/>
    <property type="match status" value="1"/>
</dbReference>